<comment type="caution">
    <text evidence="2">The sequence shown here is derived from an EMBL/GenBank/DDBJ whole genome shotgun (WGS) entry which is preliminary data.</text>
</comment>
<gene>
    <name evidence="2" type="ORF">EW026_g4199</name>
</gene>
<sequence>MALVVRLREERKWKATRVKLATATIMYVLAMVHLALDVHRATLAFADLAGQSAKLEHYYTQVDDPTHVAKSAIYTVQTMVGESFAIYRVWLVWSWSLLVVLPAILLISTGIIGFIACSQFAHTHSDQGVFSPLLKTWITVFFALALVTSLVSTCLIAGRILWSNHKVRHFCDGGSVQGSNTLASDAILQSSAIYAACLIALVGAYASGSNAQYILLDALQPIIVRGLSGDV</sequence>
<dbReference type="Proteomes" id="UP000309038">
    <property type="component" value="Unassembled WGS sequence"/>
</dbReference>
<protein>
    <submittedName>
        <fullName evidence="2">Uncharacterized protein</fullName>
    </submittedName>
</protein>
<feature type="transmembrane region" description="Helical" evidence="1">
    <location>
        <begin position="92"/>
        <end position="116"/>
    </location>
</feature>
<keyword evidence="1" id="KW-1133">Transmembrane helix</keyword>
<feature type="transmembrane region" description="Helical" evidence="1">
    <location>
        <begin position="137"/>
        <end position="162"/>
    </location>
</feature>
<evidence type="ECO:0000313" key="3">
    <source>
        <dbReference type="Proteomes" id="UP000309038"/>
    </source>
</evidence>
<accession>A0A4S4KHW3</accession>
<organism evidence="2 3">
    <name type="scientific">Hermanssonia centrifuga</name>
    <dbReference type="NCBI Taxonomy" id="98765"/>
    <lineage>
        <taxon>Eukaryota</taxon>
        <taxon>Fungi</taxon>
        <taxon>Dikarya</taxon>
        <taxon>Basidiomycota</taxon>
        <taxon>Agaricomycotina</taxon>
        <taxon>Agaricomycetes</taxon>
        <taxon>Polyporales</taxon>
        <taxon>Meruliaceae</taxon>
        <taxon>Hermanssonia</taxon>
    </lineage>
</organism>
<feature type="transmembrane region" description="Helical" evidence="1">
    <location>
        <begin position="186"/>
        <end position="206"/>
    </location>
</feature>
<feature type="transmembrane region" description="Helical" evidence="1">
    <location>
        <begin position="20"/>
        <end position="36"/>
    </location>
</feature>
<reference evidence="2 3" key="1">
    <citation type="submission" date="2019-02" db="EMBL/GenBank/DDBJ databases">
        <title>Genome sequencing of the rare red list fungi Phlebia centrifuga.</title>
        <authorList>
            <person name="Buettner E."/>
            <person name="Kellner H."/>
        </authorList>
    </citation>
    <scope>NUCLEOTIDE SEQUENCE [LARGE SCALE GENOMIC DNA]</scope>
    <source>
        <strain evidence="2 3">DSM 108282</strain>
    </source>
</reference>
<dbReference type="AlphaFoldDB" id="A0A4S4KHW3"/>
<dbReference type="EMBL" id="SGPJ01000144">
    <property type="protein sequence ID" value="THG97885.1"/>
    <property type="molecule type" value="Genomic_DNA"/>
</dbReference>
<evidence type="ECO:0000256" key="1">
    <source>
        <dbReference type="SAM" id="Phobius"/>
    </source>
</evidence>
<name>A0A4S4KHW3_9APHY</name>
<keyword evidence="1" id="KW-0812">Transmembrane</keyword>
<proteinExistence type="predicted"/>
<keyword evidence="1" id="KW-0472">Membrane</keyword>
<evidence type="ECO:0000313" key="2">
    <source>
        <dbReference type="EMBL" id="THG97885.1"/>
    </source>
</evidence>
<keyword evidence="3" id="KW-1185">Reference proteome</keyword>